<dbReference type="InterPro" id="IPR003961">
    <property type="entry name" value="FN3_dom"/>
</dbReference>
<feature type="disulfide bond" evidence="29">
    <location>
        <begin position="1281"/>
        <end position="1296"/>
    </location>
</feature>
<dbReference type="PANTHER" id="PTHR12106">
    <property type="entry name" value="SORTILIN RELATED"/>
    <property type="match status" value="1"/>
</dbReference>
<dbReference type="Gene3D" id="2.10.70.80">
    <property type="match status" value="1"/>
</dbReference>
<evidence type="ECO:0000256" key="28">
    <source>
        <dbReference type="ARBA" id="ARBA00032450"/>
    </source>
</evidence>
<dbReference type="Pfam" id="PF15902">
    <property type="entry name" value="Sortilin-Vps10"/>
    <property type="match status" value="1"/>
</dbReference>
<dbReference type="InterPro" id="IPR018277">
    <property type="entry name" value="Ribosomal_eS19_CS"/>
</dbReference>
<dbReference type="PROSITE" id="PS51120">
    <property type="entry name" value="LDLRB"/>
    <property type="match status" value="3"/>
</dbReference>
<dbReference type="CDD" id="cd00063">
    <property type="entry name" value="FN3"/>
    <property type="match status" value="3"/>
</dbReference>
<keyword evidence="26" id="KW-0968">Cytoplasmic vesicle</keyword>
<dbReference type="FunFam" id="2.120.10.30:FF:000241">
    <property type="entry name" value="Low-density lipoprotein receptor-related protein 6"/>
    <property type="match status" value="1"/>
</dbReference>
<dbReference type="SMART" id="SM01413">
    <property type="entry name" value="Ribosomal_S19e"/>
    <property type="match status" value="1"/>
</dbReference>
<name>A0A9R0D2J0_SPOFR</name>
<dbReference type="CTD" id="32635"/>
<dbReference type="SUPFAM" id="SSF57424">
    <property type="entry name" value="LDL receptor-like module"/>
    <property type="match status" value="9"/>
</dbReference>
<dbReference type="GO" id="GO:0030658">
    <property type="term" value="C:transport vesicle membrane"/>
    <property type="evidence" value="ECO:0007669"/>
    <property type="project" value="UniProtKB-SubCell"/>
</dbReference>
<dbReference type="FunFam" id="4.10.400.10:FF:000113">
    <property type="entry name" value="Low-density lipoprotein receptor-related protein 8"/>
    <property type="match status" value="1"/>
</dbReference>
<dbReference type="GO" id="GO:0055038">
    <property type="term" value="C:recycling endosome membrane"/>
    <property type="evidence" value="ECO:0007669"/>
    <property type="project" value="UniProtKB-SubCell"/>
</dbReference>
<evidence type="ECO:0000256" key="8">
    <source>
        <dbReference type="ARBA" id="ARBA00007041"/>
    </source>
</evidence>
<dbReference type="SUPFAM" id="SSF49265">
    <property type="entry name" value="Fibronectin type III"/>
    <property type="match status" value="2"/>
</dbReference>
<evidence type="ECO:0000256" key="17">
    <source>
        <dbReference type="ARBA" id="ARBA00022753"/>
    </source>
</evidence>
<feature type="disulfide bond" evidence="29">
    <location>
        <begin position="1337"/>
        <end position="1349"/>
    </location>
</feature>
<dbReference type="GO" id="GO:0006892">
    <property type="term" value="P:post-Golgi vesicle-mediated transport"/>
    <property type="evidence" value="ECO:0007669"/>
    <property type="project" value="TreeGrafter"/>
</dbReference>
<keyword evidence="31" id="KW-1133">Transmembrane helix</keyword>
<dbReference type="InterPro" id="IPR000033">
    <property type="entry name" value="LDLR_classB_rpt"/>
</dbReference>
<comment type="similarity">
    <text evidence="9">Belongs to the eukaryotic ribosomal protein eS19 family.</text>
</comment>
<dbReference type="GO" id="GO:0005794">
    <property type="term" value="C:Golgi apparatus"/>
    <property type="evidence" value="ECO:0007669"/>
    <property type="project" value="UniProtKB-SubCell"/>
</dbReference>
<evidence type="ECO:0000256" key="2">
    <source>
        <dbReference type="ARBA" id="ARBA00004158"/>
    </source>
</evidence>
<comment type="similarity">
    <text evidence="8">Belongs to the VPS10-related sortilin family. SORL1 subfamily.</text>
</comment>
<dbReference type="GO" id="GO:0003735">
    <property type="term" value="F:structural constituent of ribosome"/>
    <property type="evidence" value="ECO:0007669"/>
    <property type="project" value="InterPro"/>
</dbReference>
<feature type="disulfide bond" evidence="29">
    <location>
        <begin position="1551"/>
        <end position="1569"/>
    </location>
</feature>
<reference evidence="34" key="1">
    <citation type="submission" date="2025-08" db="UniProtKB">
        <authorList>
            <consortium name="RefSeq"/>
        </authorList>
    </citation>
    <scope>IDENTIFICATION</scope>
    <source>
        <tissue evidence="34">Whole larval tissue</tissue>
    </source>
</reference>
<keyword evidence="20" id="KW-0333">Golgi apparatus</keyword>
<comment type="caution">
    <text evidence="29">Lacks conserved residue(s) required for the propagation of feature annotation.</text>
</comment>
<dbReference type="GO" id="GO:0032585">
    <property type="term" value="C:multivesicular body membrane"/>
    <property type="evidence" value="ECO:0007669"/>
    <property type="project" value="UniProtKB-SubCell"/>
</dbReference>
<dbReference type="Gene3D" id="3.30.60.270">
    <property type="match status" value="1"/>
</dbReference>
<feature type="repeat" description="LDL-receptor class B" evidence="30">
    <location>
        <begin position="975"/>
        <end position="1018"/>
    </location>
</feature>
<gene>
    <name evidence="34" type="primary">LOC118267786</name>
</gene>
<evidence type="ECO:0000256" key="23">
    <source>
        <dbReference type="ARBA" id="ARBA00023170"/>
    </source>
</evidence>
<feature type="disulfide bond" evidence="29">
    <location>
        <begin position="1305"/>
        <end position="1323"/>
    </location>
</feature>
<feature type="disulfide bond" evidence="29">
    <location>
        <begin position="1356"/>
        <end position="1371"/>
    </location>
</feature>
<dbReference type="SMART" id="SM00135">
    <property type="entry name" value="LY"/>
    <property type="match status" value="5"/>
</dbReference>
<evidence type="ECO:0000256" key="10">
    <source>
        <dbReference type="ARBA" id="ARBA00013467"/>
    </source>
</evidence>
<dbReference type="GO" id="GO:0002181">
    <property type="term" value="P:cytoplasmic translation"/>
    <property type="evidence" value="ECO:0007669"/>
    <property type="project" value="UniProtKB-ARBA"/>
</dbReference>
<evidence type="ECO:0000256" key="6">
    <source>
        <dbReference type="ARBA" id="ARBA00004480"/>
    </source>
</evidence>
<dbReference type="GO" id="GO:0031901">
    <property type="term" value="C:early endosome membrane"/>
    <property type="evidence" value="ECO:0007669"/>
    <property type="project" value="UniProtKB-SubCell"/>
</dbReference>
<keyword evidence="19" id="KW-0689">Ribosomal protein</keyword>
<dbReference type="Gene3D" id="4.10.400.10">
    <property type="entry name" value="Low-density Lipoprotein Receptor"/>
    <property type="match status" value="9"/>
</dbReference>
<keyword evidence="18" id="KW-0256">Endoplasmic reticulum</keyword>
<dbReference type="SMART" id="SM00192">
    <property type="entry name" value="LDLa"/>
    <property type="match status" value="9"/>
</dbReference>
<feature type="repeat" description="LDL-receptor class B" evidence="30">
    <location>
        <begin position="1113"/>
        <end position="1157"/>
    </location>
</feature>
<dbReference type="GO" id="GO:0005789">
    <property type="term" value="C:endoplasmic reticulum membrane"/>
    <property type="evidence" value="ECO:0007669"/>
    <property type="project" value="UniProtKB-SubCell"/>
</dbReference>
<keyword evidence="15" id="KW-0732">Signal</keyword>
<evidence type="ECO:0000256" key="12">
    <source>
        <dbReference type="ARBA" id="ARBA00022475"/>
    </source>
</evidence>
<dbReference type="InterPro" id="IPR036116">
    <property type="entry name" value="FN3_sf"/>
</dbReference>
<evidence type="ECO:0000256" key="27">
    <source>
        <dbReference type="ARBA" id="ARBA00029896"/>
    </source>
</evidence>
<keyword evidence="31" id="KW-0812">Transmembrane</keyword>
<feature type="disulfide bond" evidence="29">
    <location>
        <begin position="1317"/>
        <end position="1332"/>
    </location>
</feature>
<keyword evidence="22 29" id="KW-1015">Disulfide bond</keyword>
<feature type="disulfide bond" evidence="29">
    <location>
        <begin position="1544"/>
        <end position="1556"/>
    </location>
</feature>
<evidence type="ECO:0000256" key="26">
    <source>
        <dbReference type="ARBA" id="ARBA00023329"/>
    </source>
</evidence>
<feature type="disulfide bond" evidence="29">
    <location>
        <begin position="1269"/>
        <end position="1287"/>
    </location>
</feature>
<dbReference type="FunFam" id="4.10.400.10:FF:000034">
    <property type="entry name" value="Low-density lipoprotein receptor-related protein 2"/>
    <property type="match status" value="1"/>
</dbReference>
<evidence type="ECO:0000259" key="32">
    <source>
        <dbReference type="PROSITE" id="PS50853"/>
    </source>
</evidence>
<feature type="disulfide bond" evidence="29">
    <location>
        <begin position="1608"/>
        <end position="1623"/>
    </location>
</feature>
<evidence type="ECO:0000256" key="5">
    <source>
        <dbReference type="ARBA" id="ARBA00004393"/>
    </source>
</evidence>
<feature type="disulfide bond" evidence="29">
    <location>
        <begin position="1488"/>
        <end position="1500"/>
    </location>
</feature>
<evidence type="ECO:0000313" key="34">
    <source>
        <dbReference type="RefSeq" id="XP_035437867.2"/>
    </source>
</evidence>
<dbReference type="InterPro" id="IPR023415">
    <property type="entry name" value="LDLR_class-A_CS"/>
</dbReference>
<dbReference type="FunFam" id="3.30.60.270:FF:000002">
    <property type="entry name" value="Sortilin-related receptor isoform A"/>
    <property type="match status" value="1"/>
</dbReference>
<evidence type="ECO:0000256" key="29">
    <source>
        <dbReference type="PROSITE-ProRule" id="PRU00124"/>
    </source>
</evidence>
<organism evidence="33 34">
    <name type="scientific">Spodoptera frugiperda</name>
    <name type="common">Fall armyworm</name>
    <dbReference type="NCBI Taxonomy" id="7108"/>
    <lineage>
        <taxon>Eukaryota</taxon>
        <taxon>Metazoa</taxon>
        <taxon>Ecdysozoa</taxon>
        <taxon>Arthropoda</taxon>
        <taxon>Hexapoda</taxon>
        <taxon>Insecta</taxon>
        <taxon>Pterygota</taxon>
        <taxon>Neoptera</taxon>
        <taxon>Endopterygota</taxon>
        <taxon>Lepidoptera</taxon>
        <taxon>Glossata</taxon>
        <taxon>Ditrysia</taxon>
        <taxon>Noctuoidea</taxon>
        <taxon>Noctuidae</taxon>
        <taxon>Amphipyrinae</taxon>
        <taxon>Spodoptera</taxon>
    </lineage>
</organism>
<evidence type="ECO:0000256" key="24">
    <source>
        <dbReference type="ARBA" id="ARBA00023180"/>
    </source>
</evidence>
<dbReference type="Gene3D" id="2.60.40.10">
    <property type="entry name" value="Immunoglobulins"/>
    <property type="match status" value="3"/>
</dbReference>
<dbReference type="Pfam" id="PF00057">
    <property type="entry name" value="Ldl_recept_a"/>
    <property type="match status" value="8"/>
</dbReference>
<dbReference type="InterPro" id="IPR050310">
    <property type="entry name" value="VPS10-sortilin"/>
</dbReference>
<evidence type="ECO:0000256" key="21">
    <source>
        <dbReference type="ARBA" id="ARBA00023136"/>
    </source>
</evidence>
<dbReference type="Pfam" id="PF01090">
    <property type="entry name" value="Ribosomal_S19e"/>
    <property type="match status" value="1"/>
</dbReference>
<dbReference type="InterPro" id="IPR006581">
    <property type="entry name" value="VPS10"/>
</dbReference>
<feature type="disulfide bond" evidence="29">
    <location>
        <begin position="1434"/>
        <end position="1452"/>
    </location>
</feature>
<dbReference type="InterPro" id="IPR031778">
    <property type="entry name" value="Sortilin_N"/>
</dbReference>
<dbReference type="GO" id="GO:0006897">
    <property type="term" value="P:endocytosis"/>
    <property type="evidence" value="ECO:0007669"/>
    <property type="project" value="UniProtKB-KW"/>
</dbReference>
<feature type="disulfide bond" evidence="29">
    <location>
        <begin position="1344"/>
        <end position="1362"/>
    </location>
</feature>
<evidence type="ECO:0000256" key="16">
    <source>
        <dbReference type="ARBA" id="ARBA00022737"/>
    </source>
</evidence>
<dbReference type="SMART" id="SM00060">
    <property type="entry name" value="FN3"/>
    <property type="match status" value="3"/>
</dbReference>
<proteinExistence type="inferred from homology"/>
<accession>A0A9R0D2J0</accession>
<keyword evidence="21 31" id="KW-0472">Membrane</keyword>
<dbReference type="InterPro" id="IPR031777">
    <property type="entry name" value="Sortilin_C"/>
</dbReference>
<evidence type="ECO:0000256" key="11">
    <source>
        <dbReference type="ARBA" id="ARBA00022448"/>
    </source>
</evidence>
<evidence type="ECO:0000256" key="14">
    <source>
        <dbReference type="ARBA" id="ARBA00022583"/>
    </source>
</evidence>
<keyword evidence="17" id="KW-0967">Endosome</keyword>
<evidence type="ECO:0000256" key="20">
    <source>
        <dbReference type="ARBA" id="ARBA00023034"/>
    </source>
</evidence>
<dbReference type="SUPFAM" id="SSF46785">
    <property type="entry name" value="Winged helix' DNA-binding domain"/>
    <property type="match status" value="1"/>
</dbReference>
<dbReference type="OrthoDB" id="443634at2759"/>
<evidence type="ECO:0000256" key="31">
    <source>
        <dbReference type="SAM" id="Phobius"/>
    </source>
</evidence>
<dbReference type="InterPro" id="IPR036388">
    <property type="entry name" value="WH-like_DNA-bd_sf"/>
</dbReference>
<dbReference type="PROSITE" id="PS00628">
    <property type="entry name" value="RIBOSOMAL_S19E"/>
    <property type="match status" value="1"/>
</dbReference>
<comment type="subcellular location">
    <subcellularLocation>
        <location evidence="3">Cell membrane</location>
        <topology evidence="3">Single-pass membrane protein</topology>
    </subcellularLocation>
    <subcellularLocation>
        <location evidence="4">Cytoplasmic vesicle</location>
        <location evidence="4">Secretory vesicle membrane</location>
        <topology evidence="4">Single-pass type I membrane protein</topology>
    </subcellularLocation>
    <subcellularLocation>
        <location evidence="2">Early endosome membrane</location>
        <topology evidence="2">Single-pass type I membrane protein</topology>
    </subcellularLocation>
    <subcellularLocation>
        <location evidence="1">Endoplasmic reticulum membrane</location>
        <topology evidence="1">Single-pass type I membrane protein</topology>
    </subcellularLocation>
    <subcellularLocation>
        <location evidence="7">Endosome</location>
        <location evidence="7">Multivesicular body membrane</location>
        <topology evidence="7">Single-pass type I membrane protein</topology>
    </subcellularLocation>
    <subcellularLocation>
        <location evidence="5">Golgi apparatus</location>
        <location evidence="5">trans-Golgi network membrane</location>
        <topology evidence="5">Single-pass type I membrane protein</topology>
    </subcellularLocation>
    <subcellularLocation>
        <location evidence="6">Recycling endosome membrane</location>
        <topology evidence="6">Single-pass type I membrane protein</topology>
    </subcellularLocation>
</comment>
<feature type="disulfide bond" evidence="29">
    <location>
        <begin position="1298"/>
        <end position="1310"/>
    </location>
</feature>
<evidence type="ECO:0000256" key="9">
    <source>
        <dbReference type="ARBA" id="ARBA00010014"/>
    </source>
</evidence>
<dbReference type="PROSITE" id="PS01209">
    <property type="entry name" value="LDLRA_1"/>
    <property type="match status" value="4"/>
</dbReference>
<dbReference type="GO" id="GO:0005840">
    <property type="term" value="C:ribosome"/>
    <property type="evidence" value="ECO:0007669"/>
    <property type="project" value="UniProtKB-KW"/>
</dbReference>
<dbReference type="InterPro" id="IPR036390">
    <property type="entry name" value="WH_DNA-bd_sf"/>
</dbReference>
<dbReference type="InterPro" id="IPR036055">
    <property type="entry name" value="LDL_receptor-like_sf"/>
</dbReference>
<evidence type="ECO:0000256" key="18">
    <source>
        <dbReference type="ARBA" id="ARBA00022824"/>
    </source>
</evidence>
<keyword evidence="23 34" id="KW-0675">Receptor</keyword>
<dbReference type="GeneID" id="118267786"/>
<keyword evidence="12" id="KW-1003">Cell membrane</keyword>
<evidence type="ECO:0000256" key="3">
    <source>
        <dbReference type="ARBA" id="ARBA00004162"/>
    </source>
</evidence>
<feature type="disulfide bond" evidence="29">
    <location>
        <begin position="1427"/>
        <end position="1439"/>
    </location>
</feature>
<dbReference type="PRINTS" id="PR00261">
    <property type="entry name" value="LDLRECEPTOR"/>
</dbReference>
<feature type="disulfide bond" evidence="29">
    <location>
        <begin position="1507"/>
        <end position="1522"/>
    </location>
</feature>
<evidence type="ECO:0000256" key="4">
    <source>
        <dbReference type="ARBA" id="ARBA00004212"/>
    </source>
</evidence>
<dbReference type="InterPro" id="IPR001266">
    <property type="entry name" value="Ribosomal_eS19"/>
</dbReference>
<feature type="domain" description="Fibronectin type-III" evidence="32">
    <location>
        <begin position="1777"/>
        <end position="1874"/>
    </location>
</feature>
<keyword evidence="16" id="KW-0677">Repeat</keyword>
<evidence type="ECO:0000256" key="19">
    <source>
        <dbReference type="ARBA" id="ARBA00022980"/>
    </source>
</evidence>
<evidence type="ECO:0000256" key="7">
    <source>
        <dbReference type="ARBA" id="ARBA00004545"/>
    </source>
</evidence>
<evidence type="ECO:0000256" key="13">
    <source>
        <dbReference type="ARBA" id="ARBA00022536"/>
    </source>
</evidence>
<sequence length="2347" mass="264299">MRSVTLKDVEQDKVVKTVAAHLKKTGKVKVPEHMDLVKTGRFKELAPYDPDWFYVRCAAILRHIYIRSPVGVKTVTKIFGGRKRNGVTPSHFCRSSGSIARKALQALEALKMVEKVQDGGRILTVQGRRDLDRIAAQVRLKAKQAAKQQVIVLLVSLKYRIRLDVLWICSDYKMLLVFGRGIGFIVLVSLLSCVVSLRQYGTPGNTLYVAEDLEPSRGKLQIINRNIENEDSSHLERRKREATTLTTPAIQKNISTWTTHLNDSHQQLMVHWVGEGSNVIICLARDSSPRNKGGLSPSALFISYDYGKNFTNKTESFKLGDAPDSGYAQLDKFFNHPKYPEFCVFVDSTNKKLFYTSDNGRTIHRSDLSFHPSELSFDEEFPDKYVILDKVVTNRKLYLTLDGGKTFKMIQSYVKTFFWSSGPGFSKVFYMERWKPDGTSTVFSASDPTDLVNAQILFEEAKDFQIKGDYMFATKQSKDRNTLDLYISHQRGPFFKAEFQTELDLKRFHIADVTDKRIFVSVMHTDALANLYVSEISNNFTQYNFVLSLEQILCYFPDANWKDSWLEDVTEDPFTDLYRVEGLKGIYIASRVDSKAPVANIGPEHLISLITFDHGVTWSPINPPTEDENGKPLNCHIENSCSLHLCQKFSQLYPVTSPPGNVVANGLRSASIMSSKSAPGIIMATGVMGKSLKGIPGVYISRDAGLTWKRILKDYYFFNYGDHGGVLVAVKYFKSRGETRKILYSTNEGIEWNSYQFNADDLRIYGLMTEPGENTTTFTMFGSANDQHQWIIITIDLRNTFARNCTSDDYKYWSPSPPNSSVSCVLGTRNTFQRRLAHTNCYNGIDYDRPFKKETCECSRRDFECDFGFMLSGNECIHNKSSKYDPYAVPADCLPGHFYWRTKGYRKIDGDVCSVSGYMAYVPDLIPCPLEEPTEFMLVALGNKIARIDLSENTTIYPVVNERNIVAIEFDIKNNCIYWADIELDKISRQCFNNGTTQEVIVDRDLASIEGMAFDWISNVLFFVDGLRKKIEAVRIDMIKETRMRVTILDSKVLSRPRGIAVHPKAGFLFWTDWDRNNPSVSRSNLDGKDVVKLFGKPIVQWPNGITIDQMSERIYWVDAMEDYIASSDLNGKYFKRIFSNDQRVTHPFAVAVLKDKMYWDDWKEKSIFVADKDSGMNVMTINDSFVGLMDLKVFAHFVQYGSNACSYKNTSCDTICLGGPGNTFSCLCPDGLTMVGGKCMCPNNTEPYANMTCPETEVSTCGLEEFTCKNGKCISSFSRCDGNNDCGDLSDEIGCLCVPPMIMCDNTRCYLPHWKCDDDIDCADMSDEKDCGHRNCSENKFQCDNGHCIEKRWLCDGDNDCKDGSDERNCTIQTKRPDIVESCSGNGFACSNDSSMCIPNSWVCDGEKDCDNGEDENDQRCKDSTCAPYMFRCPSGKCIFKSWVCDGENDCGDEHSSDEKNCTNSQHSKLLPIPGTEKPDFSSNKTCLDWMFKCDNGNCMPDWWRCDGIDDCGDKSDEIGCGFDPPSELIPVTPDHTPVVKRCGKNDFTCAPGRCIPLSWVCDGAMDCSDGSDEQSCRGASPPPPRCGADHTPCRDGAACVRTDQLCDGVFHCDDKSDEMNCPGTSTRKPTVECERGYLMCDDGTNCVPQVNVCNGRQDCYDGSDELNCTSDLNDNTHVYQFLSIGVDQSSINSTSFLISCWMAQQKTVLYSFLPSISKVSDGVWANKTWTNDSIYRFTDLEPYTNYNVTFYIRDSKSNKTYASMKYVNTTTGEGVPSPPIRLSVRQLIGHRINVVWDRPESPRGAIQSYTLYYAPPLPPVAKIIPANDRKTISVDVTGFFKPFNNYSFWVTATNNAFTSTSSQVMNITFDPANDVDDLVNASMTRLNTSSVRLEWHQIRNVDGYMVRVRLPPEYAMRDPITTKATNITLTNLPPGVQINIDIRAYKNNVYGDPFTIPFQTEGTQDETLNFTAILSKETRTSVYVSWSPPAGDRYKGKELEYEVHYTNMIHRTTSPGEMSNDTRIITKNTSVLIEGLHACETYIFTVGLRGGPLSMFKGIITRENDMAPVKNLHVEYDEEKRQMKILWDAHCNALRTPTTYTLDVTELTHNRKSQYELALSRQSSYSHVINDVPVGGRYNVCIHVTVPGAAVQCRSVRGRGLAAPSEVLAWLSPNGHIMVSWDDRPLHQHEYEVIVSKKEIPEDLLQPTEDMKTMKAEMSPCLLTAPDDVTGPLYVGVRAVTSDGYYSDLSEVHTLTMEGSETDEPSALRAMWWGWGGALLVCIVLGGALLHVALRHRRLARSFLRFTAHTPRYDSRRGQAIIGENDDDDVPPIHGFSDDEPLVIA</sequence>
<dbReference type="PROSITE" id="PS50068">
    <property type="entry name" value="LDLRA_2"/>
    <property type="match status" value="9"/>
</dbReference>
<feature type="disulfide bond" evidence="29">
    <location>
        <begin position="1495"/>
        <end position="1513"/>
    </location>
</feature>
<keyword evidence="13" id="KW-0245">EGF-like domain</keyword>
<dbReference type="InterPro" id="IPR002172">
    <property type="entry name" value="LDrepeatLR_classA_rpt"/>
</dbReference>
<evidence type="ECO:0000313" key="33">
    <source>
        <dbReference type="Proteomes" id="UP000829999"/>
    </source>
</evidence>
<protein>
    <recommendedName>
        <fullName evidence="10">Sortilin-related receptor</fullName>
    </recommendedName>
    <alternativeName>
        <fullName evidence="27">Low-density lipoprotein receptor relative with 11 ligand-binding repeats</fullName>
    </alternativeName>
    <alternativeName>
        <fullName evidence="28">Sorting protein-related receptor containing LDLR class A repeats</fullName>
    </alternativeName>
</protein>
<feature type="disulfide bond" evidence="29">
    <location>
        <begin position="1262"/>
        <end position="1274"/>
    </location>
</feature>
<feature type="disulfide bond" evidence="29">
    <location>
        <begin position="1563"/>
        <end position="1578"/>
    </location>
</feature>
<feature type="transmembrane region" description="Helical" evidence="31">
    <location>
        <begin position="2274"/>
        <end position="2296"/>
    </location>
</feature>
<dbReference type="Gene3D" id="1.10.10.10">
    <property type="entry name" value="Winged helix-like DNA-binding domain superfamily/Winged helix DNA-binding domain"/>
    <property type="match status" value="1"/>
</dbReference>
<dbReference type="RefSeq" id="XP_035437867.2">
    <property type="nucleotide sequence ID" value="XM_035581974.2"/>
</dbReference>
<dbReference type="PANTHER" id="PTHR12106:SF27">
    <property type="entry name" value="SORTILIN-RELATED RECEPTOR"/>
    <property type="match status" value="1"/>
</dbReference>
<keyword evidence="11" id="KW-0813">Transport</keyword>
<dbReference type="SMART" id="SM00602">
    <property type="entry name" value="VPS10"/>
    <property type="match status" value="1"/>
</dbReference>
<dbReference type="InterPro" id="IPR013783">
    <property type="entry name" value="Ig-like_fold"/>
</dbReference>
<dbReference type="SUPFAM" id="SSF63825">
    <property type="entry name" value="YWTD domain"/>
    <property type="match status" value="1"/>
</dbReference>
<dbReference type="Pfam" id="PF15901">
    <property type="entry name" value="Sortilin_C"/>
    <property type="match status" value="1"/>
</dbReference>
<evidence type="ECO:0000256" key="30">
    <source>
        <dbReference type="PROSITE-ProRule" id="PRU00461"/>
    </source>
</evidence>
<dbReference type="PROSITE" id="PS50853">
    <property type="entry name" value="FN3"/>
    <property type="match status" value="2"/>
</dbReference>
<feature type="domain" description="Fibronectin type-III" evidence="32">
    <location>
        <begin position="1968"/>
        <end position="2066"/>
    </location>
</feature>
<dbReference type="FunFam" id="1.10.10.10:FF:000118">
    <property type="entry name" value="40S ribosomal protein S19"/>
    <property type="match status" value="1"/>
</dbReference>
<feature type="disulfide bond" evidence="29">
    <location>
        <begin position="1655"/>
        <end position="1670"/>
    </location>
</feature>
<dbReference type="Proteomes" id="UP000829999">
    <property type="component" value="Chromosome 6"/>
</dbReference>
<evidence type="ECO:0000256" key="15">
    <source>
        <dbReference type="ARBA" id="ARBA00022729"/>
    </source>
</evidence>
<evidence type="ECO:0000256" key="1">
    <source>
        <dbReference type="ARBA" id="ARBA00004115"/>
    </source>
</evidence>
<feature type="transmembrane region" description="Helical" evidence="31">
    <location>
        <begin position="175"/>
        <end position="197"/>
    </location>
</feature>
<dbReference type="Gene3D" id="2.120.10.30">
    <property type="entry name" value="TolB, C-terminal domain"/>
    <property type="match status" value="1"/>
</dbReference>
<evidence type="ECO:0000256" key="25">
    <source>
        <dbReference type="ARBA" id="ARBA00023274"/>
    </source>
</evidence>
<evidence type="ECO:0000256" key="22">
    <source>
        <dbReference type="ARBA" id="ARBA00023157"/>
    </source>
</evidence>
<keyword evidence="24" id="KW-0325">Glycoprotein</keyword>
<dbReference type="InterPro" id="IPR011042">
    <property type="entry name" value="6-blade_b-propeller_TolB-like"/>
</dbReference>
<keyword evidence="33" id="KW-1185">Reference proteome</keyword>
<dbReference type="CDD" id="cd00112">
    <property type="entry name" value="LDLa"/>
    <property type="match status" value="9"/>
</dbReference>
<dbReference type="GO" id="GO:0005886">
    <property type="term" value="C:plasma membrane"/>
    <property type="evidence" value="ECO:0007669"/>
    <property type="project" value="UniProtKB-SubCell"/>
</dbReference>
<keyword evidence="14" id="KW-0254">Endocytosis</keyword>
<feature type="repeat" description="LDL-receptor class B" evidence="30">
    <location>
        <begin position="1067"/>
        <end position="1112"/>
    </location>
</feature>
<keyword evidence="25" id="KW-0687">Ribonucleoprotein</keyword>
<dbReference type="GO" id="GO:1990904">
    <property type="term" value="C:ribonucleoprotein complex"/>
    <property type="evidence" value="ECO:0007669"/>
    <property type="project" value="UniProtKB-KW"/>
</dbReference>
<dbReference type="Pfam" id="PF00041">
    <property type="entry name" value="fn3"/>
    <property type="match status" value="2"/>
</dbReference>
<dbReference type="SUPFAM" id="SSF110296">
    <property type="entry name" value="Oligoxyloglucan reducing end-specific cellobiohydrolase"/>
    <property type="match status" value="1"/>
</dbReference>
<dbReference type="Pfam" id="PF00058">
    <property type="entry name" value="Ldl_recept_b"/>
    <property type="match status" value="2"/>
</dbReference>